<evidence type="ECO:0000313" key="3">
    <source>
        <dbReference type="Proteomes" id="UP000054495"/>
    </source>
</evidence>
<dbReference type="Pfam" id="PF00188">
    <property type="entry name" value="CAP"/>
    <property type="match status" value="2"/>
</dbReference>
<dbReference type="SUPFAM" id="SSF55797">
    <property type="entry name" value="PR-1-like"/>
    <property type="match status" value="3"/>
</dbReference>
<name>A0A0D6LC60_9BILA</name>
<keyword evidence="3" id="KW-1185">Reference proteome</keyword>
<dbReference type="EMBL" id="KE125376">
    <property type="protein sequence ID" value="EPB68823.1"/>
    <property type="molecule type" value="Genomic_DNA"/>
</dbReference>
<dbReference type="PRINTS" id="PR00837">
    <property type="entry name" value="V5TPXLIKE"/>
</dbReference>
<dbReference type="Gene3D" id="3.40.33.10">
    <property type="entry name" value="CAP"/>
    <property type="match status" value="3"/>
</dbReference>
<gene>
    <name evidence="2" type="ORF">ANCCEY_12090</name>
</gene>
<feature type="domain" description="SCP" evidence="1">
    <location>
        <begin position="332"/>
        <end position="485"/>
    </location>
</feature>
<dbReference type="Proteomes" id="UP000054495">
    <property type="component" value="Unassembled WGS sequence"/>
</dbReference>
<organism evidence="2 3">
    <name type="scientific">Ancylostoma ceylanicum</name>
    <dbReference type="NCBI Taxonomy" id="53326"/>
    <lineage>
        <taxon>Eukaryota</taxon>
        <taxon>Metazoa</taxon>
        <taxon>Ecdysozoa</taxon>
        <taxon>Nematoda</taxon>
        <taxon>Chromadorea</taxon>
        <taxon>Rhabditida</taxon>
        <taxon>Rhabditina</taxon>
        <taxon>Rhabditomorpha</taxon>
        <taxon>Strongyloidea</taxon>
        <taxon>Ancylostomatidae</taxon>
        <taxon>Ancylostomatinae</taxon>
        <taxon>Ancylostoma</taxon>
    </lineage>
</organism>
<evidence type="ECO:0000259" key="1">
    <source>
        <dbReference type="SMART" id="SM00198"/>
    </source>
</evidence>
<dbReference type="InterPro" id="IPR001283">
    <property type="entry name" value="CRISP-related"/>
</dbReference>
<accession>A0A0D6LC60</accession>
<dbReference type="AlphaFoldDB" id="A0A0D6LC60"/>
<proteinExistence type="predicted"/>
<dbReference type="InterPro" id="IPR014044">
    <property type="entry name" value="CAP_dom"/>
</dbReference>
<sequence>MFDGKSSSGYFDHIKDLLDLARDVVLYRKQKTFAAVQKRMFNRILSFSLFPTRNVSSTLPYDCGNSQITDDIRNLFLNFHNEARRRVAKGVEPNKQGKLNPAKNMHKLLGLLALSDAASYNCGNSESSDDIRDLFLNFHNDARRRVAKGEEPNKQGKLNPAKNMHKLSWNCEMEKRAQEHIKTCSGGLVNFGSWGANTMSMGGSGLSNPRPIIDRILKMWWGKVQQVGLGSDNKYPGSALYTFGNMVNSETTEIGCAYKVCGGNRMQVLCLYNEIGYMTGMTLYETGQACKSGADCKYKGSSCDNGLCVKPKEVPDDGKSNECPADSGLTDRIRNKILDVHNELRSLTARGKAADAAGGFAPKAAAMKKLKYDCSLEKLASAHAKTCKWGHSSPNTRRGIGENIYATTNPKADKLKEAESAARSWFGELAKFGVGQDNVFTLKLANRPGKVMVWQKTSAIGCGIVNCPTMTYVVCNYKEAGNMLNDPIYEKGEPCSKCPAGDKCAQTEEKLCLL</sequence>
<evidence type="ECO:0000313" key="2">
    <source>
        <dbReference type="EMBL" id="EPB68823.1"/>
    </source>
</evidence>
<protein>
    <submittedName>
        <fullName evidence="2">SCP-like protein</fullName>
    </submittedName>
</protein>
<dbReference type="PANTHER" id="PTHR10334">
    <property type="entry name" value="CYSTEINE-RICH SECRETORY PROTEIN-RELATED"/>
    <property type="match status" value="1"/>
</dbReference>
<reference evidence="2 3" key="1">
    <citation type="submission" date="2013-05" db="EMBL/GenBank/DDBJ databases">
        <title>Draft genome of the parasitic nematode Anyclostoma ceylanicum.</title>
        <authorList>
            <person name="Mitreva M."/>
        </authorList>
    </citation>
    <scope>NUCLEOTIDE SEQUENCE [LARGE SCALE GENOMIC DNA]</scope>
</reference>
<dbReference type="SMART" id="SM00198">
    <property type="entry name" value="SCP"/>
    <property type="match status" value="2"/>
</dbReference>
<feature type="domain" description="SCP" evidence="1">
    <location>
        <begin position="130"/>
        <end position="280"/>
    </location>
</feature>
<dbReference type="CDD" id="cd05380">
    <property type="entry name" value="CAP_euk"/>
    <property type="match status" value="2"/>
</dbReference>
<dbReference type="InterPro" id="IPR035940">
    <property type="entry name" value="CAP_sf"/>
</dbReference>